<dbReference type="Proteomes" id="UP001497516">
    <property type="component" value="Chromosome 3"/>
</dbReference>
<accession>A0AAV2DXZ8</accession>
<protein>
    <submittedName>
        <fullName evidence="2">Uncharacterized protein</fullName>
    </submittedName>
</protein>
<evidence type="ECO:0000313" key="3">
    <source>
        <dbReference type="Proteomes" id="UP001497516"/>
    </source>
</evidence>
<name>A0AAV2DXZ8_9ROSI</name>
<evidence type="ECO:0000256" key="1">
    <source>
        <dbReference type="SAM" id="MobiDB-lite"/>
    </source>
</evidence>
<dbReference type="AlphaFoldDB" id="A0AAV2DXZ8"/>
<feature type="region of interest" description="Disordered" evidence="1">
    <location>
        <begin position="1"/>
        <end position="22"/>
    </location>
</feature>
<proteinExistence type="predicted"/>
<organism evidence="2 3">
    <name type="scientific">Linum trigynum</name>
    <dbReference type="NCBI Taxonomy" id="586398"/>
    <lineage>
        <taxon>Eukaryota</taxon>
        <taxon>Viridiplantae</taxon>
        <taxon>Streptophyta</taxon>
        <taxon>Embryophyta</taxon>
        <taxon>Tracheophyta</taxon>
        <taxon>Spermatophyta</taxon>
        <taxon>Magnoliopsida</taxon>
        <taxon>eudicotyledons</taxon>
        <taxon>Gunneridae</taxon>
        <taxon>Pentapetalae</taxon>
        <taxon>rosids</taxon>
        <taxon>fabids</taxon>
        <taxon>Malpighiales</taxon>
        <taxon>Linaceae</taxon>
        <taxon>Linum</taxon>
    </lineage>
</organism>
<keyword evidence="3" id="KW-1185">Reference proteome</keyword>
<dbReference type="EMBL" id="OZ034816">
    <property type="protein sequence ID" value="CAL1378447.1"/>
    <property type="molecule type" value="Genomic_DNA"/>
</dbReference>
<reference evidence="2 3" key="1">
    <citation type="submission" date="2024-04" db="EMBL/GenBank/DDBJ databases">
        <authorList>
            <person name="Fracassetti M."/>
        </authorList>
    </citation>
    <scope>NUCLEOTIDE SEQUENCE [LARGE SCALE GENOMIC DNA]</scope>
</reference>
<gene>
    <name evidence="2" type="ORF">LTRI10_LOCUS20024</name>
</gene>
<sequence length="66" mass="7237">MEQKKLAAQAAQTEHVDDQDAEDDYAVSVDIELYANTHKKASDGTWVSEKPKANYVSPSAPLILCT</sequence>
<evidence type="ECO:0000313" key="2">
    <source>
        <dbReference type="EMBL" id="CAL1378447.1"/>
    </source>
</evidence>